<comment type="caution">
    <text evidence="1">The sequence shown here is derived from an EMBL/GenBank/DDBJ whole genome shotgun (WGS) entry which is preliminary data.</text>
</comment>
<proteinExistence type="predicted"/>
<dbReference type="AlphaFoldDB" id="A0A9W8ISR6"/>
<keyword evidence="1" id="KW-0378">Hydrolase</keyword>
<evidence type="ECO:0000313" key="2">
    <source>
        <dbReference type="Proteomes" id="UP001140074"/>
    </source>
</evidence>
<protein>
    <submittedName>
        <fullName evidence="1">Metalloendopeptidase</fullName>
        <ecNumber evidence="1">3.4.24.37</ecNumber>
    </submittedName>
</protein>
<dbReference type="EMBL" id="JANBUY010000071">
    <property type="protein sequence ID" value="KAJ2864980.1"/>
    <property type="molecule type" value="Genomic_DNA"/>
</dbReference>
<dbReference type="InterPro" id="IPR024080">
    <property type="entry name" value="Neurolysin/TOP_N"/>
</dbReference>
<dbReference type="Gene3D" id="1.10.1370.10">
    <property type="entry name" value="Neurolysin, domain 3"/>
    <property type="match status" value="1"/>
</dbReference>
<dbReference type="InterPro" id="IPR045090">
    <property type="entry name" value="Pept_M3A_M3B"/>
</dbReference>
<dbReference type="PANTHER" id="PTHR11804">
    <property type="entry name" value="PROTEASE M3 THIMET OLIGOPEPTIDASE-RELATED"/>
    <property type="match status" value="1"/>
</dbReference>
<gene>
    <name evidence="1" type="primary">PRD1_1</name>
    <name evidence="1" type="ORF">GGH94_002522</name>
</gene>
<dbReference type="Gene3D" id="1.20.1050.40">
    <property type="entry name" value="Endopeptidase. Chain P, domain 1"/>
    <property type="match status" value="1"/>
</dbReference>
<feature type="non-terminal residue" evidence="1">
    <location>
        <position position="117"/>
    </location>
</feature>
<keyword evidence="2" id="KW-1185">Reference proteome</keyword>
<reference evidence="1" key="1">
    <citation type="submission" date="2022-07" db="EMBL/GenBank/DDBJ databases">
        <title>Phylogenomic reconstructions and comparative analyses of Kickxellomycotina fungi.</title>
        <authorList>
            <person name="Reynolds N.K."/>
            <person name="Stajich J.E."/>
            <person name="Barry K."/>
            <person name="Grigoriev I.V."/>
            <person name="Crous P."/>
            <person name="Smith M.E."/>
        </authorList>
    </citation>
    <scope>NUCLEOTIDE SEQUENCE</scope>
    <source>
        <strain evidence="1">RSA 476</strain>
    </source>
</reference>
<dbReference type="InterPro" id="IPR024077">
    <property type="entry name" value="Neurolysin/TOP_dom2"/>
</dbReference>
<dbReference type="Proteomes" id="UP001140074">
    <property type="component" value="Unassembled WGS sequence"/>
</dbReference>
<dbReference type="SUPFAM" id="SSF55486">
    <property type="entry name" value="Metalloproteases ('zincins'), catalytic domain"/>
    <property type="match status" value="1"/>
</dbReference>
<sequence length="117" mass="13503">MREDVYRAVRAMFDNAIEMASLGPEDRRLVEKLELTFRRHGLAFDKEKREHLDKIRMHLSELAIMFSHNINEGDGRAVLTCDELEGLPRDFFEGCATEIVDGQEGSVVTTKYPRHHS</sequence>
<name>A0A9W8ISR6_9FUNG</name>
<dbReference type="GO" id="GO:0006508">
    <property type="term" value="P:proteolysis"/>
    <property type="evidence" value="ECO:0007669"/>
    <property type="project" value="InterPro"/>
</dbReference>
<evidence type="ECO:0000313" key="1">
    <source>
        <dbReference type="EMBL" id="KAJ2864980.1"/>
    </source>
</evidence>
<dbReference type="GO" id="GO:0004222">
    <property type="term" value="F:metalloendopeptidase activity"/>
    <property type="evidence" value="ECO:0007669"/>
    <property type="project" value="UniProtKB-EC"/>
</dbReference>
<dbReference type="GO" id="GO:0006518">
    <property type="term" value="P:peptide metabolic process"/>
    <property type="evidence" value="ECO:0007669"/>
    <property type="project" value="TreeGrafter"/>
</dbReference>
<dbReference type="PANTHER" id="PTHR11804:SF84">
    <property type="entry name" value="SACCHAROLYSIN"/>
    <property type="match status" value="1"/>
</dbReference>
<dbReference type="EC" id="3.4.24.37" evidence="1"/>
<accession>A0A9W8ISR6</accession>
<organism evidence="1 2">
    <name type="scientific">Coemansia aciculifera</name>
    <dbReference type="NCBI Taxonomy" id="417176"/>
    <lineage>
        <taxon>Eukaryota</taxon>
        <taxon>Fungi</taxon>
        <taxon>Fungi incertae sedis</taxon>
        <taxon>Zoopagomycota</taxon>
        <taxon>Kickxellomycotina</taxon>
        <taxon>Kickxellomycetes</taxon>
        <taxon>Kickxellales</taxon>
        <taxon>Kickxellaceae</taxon>
        <taxon>Coemansia</taxon>
    </lineage>
</organism>